<dbReference type="STRING" id="1505725.GA0061074_101283"/>
<reference evidence="10" key="1">
    <citation type="submission" date="2016-08" db="EMBL/GenBank/DDBJ databases">
        <authorList>
            <person name="Varghese N."/>
            <person name="Submissions Spin"/>
        </authorList>
    </citation>
    <scope>NUCLEOTIDE SEQUENCE [LARGE SCALE GENOMIC DNA]</scope>
    <source>
        <strain evidence="10">R-53094</strain>
    </source>
</reference>
<dbReference type="InterPro" id="IPR029052">
    <property type="entry name" value="Metallo-depent_PP-like"/>
</dbReference>
<comment type="similarity">
    <text evidence="1 7">Belongs to the SbcD family.</text>
</comment>
<gene>
    <name evidence="7" type="primary">sbcD</name>
    <name evidence="9" type="ORF">GA0061074_101283</name>
</gene>
<dbReference type="InterPro" id="IPR004843">
    <property type="entry name" value="Calcineurin-like_PHP"/>
</dbReference>
<evidence type="ECO:0000259" key="8">
    <source>
        <dbReference type="Pfam" id="PF00149"/>
    </source>
</evidence>
<evidence type="ECO:0000313" key="10">
    <source>
        <dbReference type="Proteomes" id="UP000199268"/>
    </source>
</evidence>
<keyword evidence="6 7" id="KW-0269">Exonuclease</keyword>
<dbReference type="CDD" id="cd00840">
    <property type="entry name" value="MPP_Mre11_N"/>
    <property type="match status" value="1"/>
</dbReference>
<dbReference type="PANTHER" id="PTHR30337:SF0">
    <property type="entry name" value="NUCLEASE SBCCD SUBUNIT D"/>
    <property type="match status" value="1"/>
</dbReference>
<dbReference type="InterPro" id="IPR004593">
    <property type="entry name" value="SbcD"/>
</dbReference>
<dbReference type="RefSeq" id="WP_092461315.1">
    <property type="nucleotide sequence ID" value="NZ_BJEE01000002.1"/>
</dbReference>
<dbReference type="InterPro" id="IPR050535">
    <property type="entry name" value="DNA_Repair-Maintenance_Comp"/>
</dbReference>
<name>A0A1C3Z3D6_9LACO</name>
<keyword evidence="7" id="KW-0235">DNA replication</keyword>
<sequence length="390" mass="43850">MKFLHTADWHIGKELGGFSLLPEQQTAYEQIRDIALSEKVDGVIIAGDLYDRGIAPTAAVNSLEGMLKDLNINHHLPIYAVSGNHDGATRLGAGREWRQQNELYLNTTLADAFTPIETTDTQIFLLPFIEPAMARVYYQIPESQARQYQTINQVMPRIIADMVAKFDPQKNHLLVTHYYVTGSKNQDYELTSETNSQVGGLRSLDDMMFKDFDYVALGHLHLKQASPSETVRYSGSPIKFNTKEAQTQKGVYIVEINKHVVTTTWHPLIPKKDLILLAEPFDTLIDPNFYGQYERGHKNYFSIKIQGLANATNARATLAKIYGDVVEVQYDLPTLVADKQGIPEITADADGADDKLIAAFYNYVTGTNLNDNQQRLVDDTLSDLYQQEEG</sequence>
<dbReference type="SUPFAM" id="SSF56300">
    <property type="entry name" value="Metallo-dependent phosphatases"/>
    <property type="match status" value="1"/>
</dbReference>
<dbReference type="PANTHER" id="PTHR30337">
    <property type="entry name" value="COMPONENT OF ATP-DEPENDENT DSDNA EXONUCLEASE"/>
    <property type="match status" value="1"/>
</dbReference>
<evidence type="ECO:0000313" key="9">
    <source>
        <dbReference type="EMBL" id="SCB76881.1"/>
    </source>
</evidence>
<dbReference type="Pfam" id="PF00149">
    <property type="entry name" value="Metallophos"/>
    <property type="match status" value="1"/>
</dbReference>
<keyword evidence="10" id="KW-1185">Reference proteome</keyword>
<dbReference type="GO" id="GO:0008408">
    <property type="term" value="F:3'-5' exonuclease activity"/>
    <property type="evidence" value="ECO:0007669"/>
    <property type="project" value="InterPro"/>
</dbReference>
<keyword evidence="5 7" id="KW-0378">Hydrolase</keyword>
<dbReference type="EMBL" id="FMAO01000001">
    <property type="protein sequence ID" value="SCB76881.1"/>
    <property type="molecule type" value="Genomic_DNA"/>
</dbReference>
<dbReference type="GO" id="GO:0004519">
    <property type="term" value="F:endonuclease activity"/>
    <property type="evidence" value="ECO:0007669"/>
    <property type="project" value="UniProtKB-KW"/>
</dbReference>
<comment type="subunit">
    <text evidence="2 7">Heterodimer of SbcC and SbcD.</text>
</comment>
<evidence type="ECO:0000256" key="6">
    <source>
        <dbReference type="ARBA" id="ARBA00022839"/>
    </source>
</evidence>
<dbReference type="OrthoDB" id="9773856at2"/>
<keyword evidence="7" id="KW-0255">Endonuclease</keyword>
<dbReference type="InterPro" id="IPR041796">
    <property type="entry name" value="Mre11_N"/>
</dbReference>
<protein>
    <recommendedName>
        <fullName evidence="3 7">Nuclease SbcCD subunit D</fullName>
    </recommendedName>
</protein>
<dbReference type="NCBIfam" id="TIGR00619">
    <property type="entry name" value="sbcd"/>
    <property type="match status" value="1"/>
</dbReference>
<feature type="domain" description="Calcineurin-like phosphoesterase" evidence="8">
    <location>
        <begin position="1"/>
        <end position="221"/>
    </location>
</feature>
<evidence type="ECO:0000256" key="5">
    <source>
        <dbReference type="ARBA" id="ARBA00022801"/>
    </source>
</evidence>
<comment type="function">
    <text evidence="7">SbcCD cleaves DNA hairpin structures. These structures can inhibit DNA replication and are intermediates in certain DNA recombination reactions. The complex acts as a 3'-&gt;5' double strand exonuclease that can open hairpins. It also has a 5' single-strand endonuclease activity.</text>
</comment>
<accession>A0A1C3Z3D6</accession>
<dbReference type="Gene3D" id="3.60.21.10">
    <property type="match status" value="1"/>
</dbReference>
<proteinExistence type="inferred from homology"/>
<keyword evidence="7" id="KW-0233">DNA recombination</keyword>
<evidence type="ECO:0000256" key="2">
    <source>
        <dbReference type="ARBA" id="ARBA00011322"/>
    </source>
</evidence>
<organism evidence="9 10">
    <name type="scientific">Weissella bombi</name>
    <dbReference type="NCBI Taxonomy" id="1505725"/>
    <lineage>
        <taxon>Bacteria</taxon>
        <taxon>Bacillati</taxon>
        <taxon>Bacillota</taxon>
        <taxon>Bacilli</taxon>
        <taxon>Lactobacillales</taxon>
        <taxon>Lactobacillaceae</taxon>
        <taxon>Weissella</taxon>
    </lineage>
</organism>
<evidence type="ECO:0000256" key="1">
    <source>
        <dbReference type="ARBA" id="ARBA00010555"/>
    </source>
</evidence>
<evidence type="ECO:0000256" key="4">
    <source>
        <dbReference type="ARBA" id="ARBA00022722"/>
    </source>
</evidence>
<dbReference type="Proteomes" id="UP000199268">
    <property type="component" value="Unassembled WGS sequence"/>
</dbReference>
<dbReference type="GO" id="GO:0006260">
    <property type="term" value="P:DNA replication"/>
    <property type="evidence" value="ECO:0007669"/>
    <property type="project" value="UniProtKB-KW"/>
</dbReference>
<evidence type="ECO:0000256" key="3">
    <source>
        <dbReference type="ARBA" id="ARBA00013365"/>
    </source>
</evidence>
<dbReference type="AlphaFoldDB" id="A0A1C3Z3D6"/>
<keyword evidence="4 7" id="KW-0540">Nuclease</keyword>
<evidence type="ECO:0000256" key="7">
    <source>
        <dbReference type="RuleBase" id="RU363069"/>
    </source>
</evidence>
<dbReference type="GO" id="GO:0006310">
    <property type="term" value="P:DNA recombination"/>
    <property type="evidence" value="ECO:0007669"/>
    <property type="project" value="UniProtKB-KW"/>
</dbReference>